<accession>A0A7W0CR34</accession>
<dbReference type="EMBL" id="JACDUR010000007">
    <property type="protein sequence ID" value="MBA2895625.1"/>
    <property type="molecule type" value="Genomic_DNA"/>
</dbReference>
<dbReference type="RefSeq" id="WP_181614345.1">
    <property type="nucleotide sequence ID" value="NZ_BAABAM010000011.1"/>
</dbReference>
<dbReference type="Proteomes" id="UP000530928">
    <property type="component" value="Unassembled WGS sequence"/>
</dbReference>
<comment type="caution">
    <text evidence="2">The sequence shown here is derived from an EMBL/GenBank/DDBJ whole genome shotgun (WGS) entry which is preliminary data.</text>
</comment>
<proteinExistence type="predicted"/>
<keyword evidence="1" id="KW-0732">Signal</keyword>
<sequence length="279" mass="31075">MKATLLILSLLLLAGCATPSHERVTSAGTDKRQDQELAIADCMKQKGFKYVPYLPQPRVDDIRRRAAQGDYTALRRIREKYGFGIFARYVHTTDPSAEGVETPDSNPNHELRKALSAAQRRTYDVAAERCFVNAVGQVLGVPARSRADYYAQVESNRQRKVDEVLDSDPELIVQAALFADCLNRIGQPVTENNPSSLATHGIRAWTAKLEEVEARYADPATVGEVPPIPPEVARRHFEREINTAFQDLECGKNFYAVFNPKANRLTIQANAEYGLGAEQ</sequence>
<evidence type="ECO:0000313" key="2">
    <source>
        <dbReference type="EMBL" id="MBA2895625.1"/>
    </source>
</evidence>
<gene>
    <name evidence="2" type="ORF">HNR30_007011</name>
</gene>
<reference evidence="2 3" key="1">
    <citation type="submission" date="2020-07" db="EMBL/GenBank/DDBJ databases">
        <title>Genomic Encyclopedia of Type Strains, Phase IV (KMG-IV): sequencing the most valuable type-strain genomes for metagenomic binning, comparative biology and taxonomic classification.</title>
        <authorList>
            <person name="Goeker M."/>
        </authorList>
    </citation>
    <scope>NUCLEOTIDE SEQUENCE [LARGE SCALE GENOMIC DNA]</scope>
    <source>
        <strain evidence="2 3">DSM 45533</strain>
    </source>
</reference>
<keyword evidence="3" id="KW-1185">Reference proteome</keyword>
<feature type="chain" id="PRO_5030819780" evidence="1">
    <location>
        <begin position="23"/>
        <end position="279"/>
    </location>
</feature>
<dbReference type="AlphaFoldDB" id="A0A7W0CR34"/>
<feature type="signal peptide" evidence="1">
    <location>
        <begin position="1"/>
        <end position="22"/>
    </location>
</feature>
<protein>
    <submittedName>
        <fullName evidence="2">Uncharacterized protein</fullName>
    </submittedName>
</protein>
<name>A0A7W0CR34_9ACTN</name>
<dbReference type="PROSITE" id="PS51257">
    <property type="entry name" value="PROKAR_LIPOPROTEIN"/>
    <property type="match status" value="1"/>
</dbReference>
<organism evidence="2 3">
    <name type="scientific">Nonomuraea soli</name>
    <dbReference type="NCBI Taxonomy" id="1032476"/>
    <lineage>
        <taxon>Bacteria</taxon>
        <taxon>Bacillati</taxon>
        <taxon>Actinomycetota</taxon>
        <taxon>Actinomycetes</taxon>
        <taxon>Streptosporangiales</taxon>
        <taxon>Streptosporangiaceae</taxon>
        <taxon>Nonomuraea</taxon>
    </lineage>
</organism>
<evidence type="ECO:0000256" key="1">
    <source>
        <dbReference type="SAM" id="SignalP"/>
    </source>
</evidence>
<evidence type="ECO:0000313" key="3">
    <source>
        <dbReference type="Proteomes" id="UP000530928"/>
    </source>
</evidence>